<keyword evidence="3" id="KW-1185">Reference proteome</keyword>
<dbReference type="Proteomes" id="UP001339167">
    <property type="component" value="Unassembled WGS sequence"/>
</dbReference>
<keyword evidence="1" id="KW-0472">Membrane</keyword>
<gene>
    <name evidence="2" type="ORF">QWF21_05685</name>
</gene>
<dbReference type="RefSeq" id="WP_330087081.1">
    <property type="nucleotide sequence ID" value="NZ_JAUGZK010000003.1"/>
</dbReference>
<keyword evidence="1" id="KW-0812">Transmembrane</keyword>
<name>A0ABU7JDF5_9GAMM</name>
<evidence type="ECO:0000256" key="1">
    <source>
        <dbReference type="SAM" id="Phobius"/>
    </source>
</evidence>
<evidence type="ECO:0000313" key="2">
    <source>
        <dbReference type="EMBL" id="MEE2023731.1"/>
    </source>
</evidence>
<evidence type="ECO:0000313" key="3">
    <source>
        <dbReference type="Proteomes" id="UP001339167"/>
    </source>
</evidence>
<dbReference type="EMBL" id="JAUGZK010000003">
    <property type="protein sequence ID" value="MEE2023731.1"/>
    <property type="molecule type" value="Genomic_DNA"/>
</dbReference>
<sequence length="164" mass="18622">MKIWRNGKTEKISLFKSIFLHIWLVPAVPLGVYAFAFYIDARGNRWGAEKEYFLLSILNIEQSFTVLFLSGVGCLLWLLTIKALTMPVFVLSKEKLTLYSYGFFPDHLALASLAEIRPYNLGPIGTLIDFKSNVGTNFREFAFLAKINKDVLQELVGEHSVKVV</sequence>
<comment type="caution">
    <text evidence="2">The sequence shown here is derived from an EMBL/GenBank/DDBJ whole genome shotgun (WGS) entry which is preliminary data.</text>
</comment>
<accession>A0ABU7JDF5</accession>
<keyword evidence="1" id="KW-1133">Transmembrane helix</keyword>
<evidence type="ECO:0008006" key="4">
    <source>
        <dbReference type="Google" id="ProtNLM"/>
    </source>
</evidence>
<feature type="transmembrane region" description="Helical" evidence="1">
    <location>
        <begin position="20"/>
        <end position="39"/>
    </location>
</feature>
<reference evidence="2 3" key="1">
    <citation type="submission" date="2023-06" db="EMBL/GenBank/DDBJ databases">
        <title>Alkalimonas sp., MEB004 an alkaliphilic bacterium isolated from Lonar Lake, India.</title>
        <authorList>
            <person name="Joshi A."/>
            <person name="Thite S."/>
        </authorList>
    </citation>
    <scope>NUCLEOTIDE SEQUENCE [LARGE SCALE GENOMIC DNA]</scope>
    <source>
        <strain evidence="2 3">MEB004</strain>
    </source>
</reference>
<proteinExistence type="predicted"/>
<organism evidence="2 3">
    <name type="scientific">Alkalimonas mucilaginosa</name>
    <dbReference type="NCBI Taxonomy" id="3057676"/>
    <lineage>
        <taxon>Bacteria</taxon>
        <taxon>Pseudomonadati</taxon>
        <taxon>Pseudomonadota</taxon>
        <taxon>Gammaproteobacteria</taxon>
        <taxon>Alkalimonas</taxon>
    </lineage>
</organism>
<feature type="transmembrane region" description="Helical" evidence="1">
    <location>
        <begin position="64"/>
        <end position="91"/>
    </location>
</feature>
<protein>
    <recommendedName>
        <fullName evidence="4">PH domain-containing protein</fullName>
    </recommendedName>
</protein>